<dbReference type="PANTHER" id="PTHR46508:SF2">
    <property type="entry name" value="INCREASED DNA METHYLATION 1"/>
    <property type="match status" value="1"/>
</dbReference>
<dbReference type="PROSITE" id="PS51186">
    <property type="entry name" value="GNAT"/>
    <property type="match status" value="1"/>
</dbReference>
<evidence type="ECO:0000256" key="2">
    <source>
        <dbReference type="ARBA" id="ARBA00022723"/>
    </source>
</evidence>
<dbReference type="PANTHER" id="PTHR46508">
    <property type="entry name" value="PHD FINGER FAMILY PROTEIN"/>
    <property type="match status" value="1"/>
</dbReference>
<keyword evidence="4" id="KW-0862">Zinc</keyword>
<dbReference type="EMBL" id="CP097508">
    <property type="protein sequence ID" value="URE09107.1"/>
    <property type="molecule type" value="Genomic_DNA"/>
</dbReference>
<evidence type="ECO:0000313" key="10">
    <source>
        <dbReference type="EMBL" id="URE09106.1"/>
    </source>
</evidence>
<dbReference type="InterPro" id="IPR001965">
    <property type="entry name" value="Znf_PHD"/>
</dbReference>
<keyword evidence="5" id="KW-0539">Nucleus</keyword>
<dbReference type="SMART" id="SM00249">
    <property type="entry name" value="PHD"/>
    <property type="match status" value="2"/>
</dbReference>
<evidence type="ECO:0000259" key="8">
    <source>
        <dbReference type="PROSITE" id="PS50016"/>
    </source>
</evidence>
<dbReference type="Pfam" id="PF23209">
    <property type="entry name" value="IDM1_C"/>
    <property type="match status" value="1"/>
</dbReference>
<feature type="domain" description="N-acetyltransferase" evidence="9">
    <location>
        <begin position="1320"/>
        <end position="1483"/>
    </location>
</feature>
<dbReference type="OrthoDB" id="429143at2759"/>
<feature type="domain" description="PHD-type" evidence="8">
    <location>
        <begin position="1183"/>
        <end position="1228"/>
    </location>
</feature>
<feature type="region of interest" description="Disordered" evidence="7">
    <location>
        <begin position="1488"/>
        <end position="1517"/>
    </location>
</feature>
<evidence type="ECO:0000256" key="6">
    <source>
        <dbReference type="PROSITE-ProRule" id="PRU00146"/>
    </source>
</evidence>
<feature type="compositionally biased region" description="Polar residues" evidence="7">
    <location>
        <begin position="763"/>
        <end position="781"/>
    </location>
</feature>
<dbReference type="InterPro" id="IPR032308">
    <property type="entry name" value="TDBD"/>
</dbReference>
<dbReference type="EMBL" id="CP097508">
    <property type="protein sequence ID" value="URE09106.1"/>
    <property type="molecule type" value="Genomic_DNA"/>
</dbReference>
<evidence type="ECO:0000256" key="1">
    <source>
        <dbReference type="ARBA" id="ARBA00004123"/>
    </source>
</evidence>
<dbReference type="Pfam" id="PF16135">
    <property type="entry name" value="TDBD"/>
    <property type="match status" value="1"/>
</dbReference>
<dbReference type="SUPFAM" id="SSF57903">
    <property type="entry name" value="FYVE/PHD zinc finger"/>
    <property type="match status" value="1"/>
</dbReference>
<evidence type="ECO:0000256" key="7">
    <source>
        <dbReference type="SAM" id="MobiDB-lite"/>
    </source>
</evidence>
<dbReference type="CDD" id="cd15532">
    <property type="entry name" value="PHD2_CHD_II"/>
    <property type="match status" value="1"/>
</dbReference>
<evidence type="ECO:0000256" key="3">
    <source>
        <dbReference type="ARBA" id="ARBA00022771"/>
    </source>
</evidence>
<sequence>MTMPASNVNISLVSKEEQIWGLHFGKEIMSLAGAEYEDSIPENQIFAEIFLEFNENGVSKTNDAFYTGDFRPSEDPLSEVLVNTSYESGISASLSPEEESIENTLKHEKMNLEHGLECPKSSSSYWSKSDVHKINLKQMNLSFSQHLSFKDGAQRCTSVCEIKPCHIVESFDQSIKSSYYVFDSVDVFCDRSNESHSIQKHNGNTNANLNISPGPHEDHAPTKLIPVTPVTTKEMPLPQAYMNIKKTLLNTPNSKTANVGGNRALPTDLSTCLRSHAHHLLMDAGWKICIHSRKDGRKVDLIYYPPAEGAQLYSLRRAWISCGVKLSANTSNVREEESGRVWTDINAFSGDLADVVDFIKKEIRHPENSLSLLQRWVLLDPFVAVVCIDKKIGALRKGNALKVVNSMTTVLGRTESLGLLRSDVSGVQHNSRSLCSSEQSLLSDIVSDGKSSALGCPAPDLRDKHNRHRVHQEHFFKESAESRSIRSLDGQKWKGCHDARDLLGRDSKASCMLHKLNLSSGIPKVIQKDSCLSRSLRLRTEASSQKNEKLFLNKFLSDDSPNKQTVVHPKEKISYQETDGLSKKAQLGCVDTQDFDAKEVTEQDRSSCSKGGHRVESCIEYRVAHENEVIEERKRTSGGYGNLSQHQMDEQRNVLLYPSGGTLFFTMDDNQREPLLAHLVTTNAIGSTNIHQQVQPLVYQANLVTGVFVVGTNNNMLYNVGFPVYQGVLNPVNQDGLGATKELAVRSTENEIVHRKSKKQRISRASNGETKQTSETPLVTKAQNKKNISKTKEAKMGGQTSIANPPSQKYRVVIGFDGDEISESNSGCLKESCLENKSCNVSEIGKKCASPAVKTSSRMIHKNTAKLGVRARKRFNKDERGWPIMDLGDGGDTLLKLNQNDVLELRLSEGDSNCLRMNSQKSTCCRSTHPRNSSEKKNVQEQLLDFTESNSLLYNIAISQEPHRESRLQTSVILPDGKLPFSGNNLEVSKVKRPEIFKENKQNHQTKGHANDDDLLIATIVKQKGWRSASRDIISKVGSLDASEKLRSQNGDHKLFQNNAENGGKISNVKPSVERRTVLCRLIEMGVISVRNTFQYCELKDSTVVKDGRVTKNGILCRCCKKIFSISEFKLHAGDTLQKPCLNLFLRSGKSYILCQLQAWSLEYKTRTDAIPVMDDEETERNDDTCGHCGDGGELICCDNCPSSYHQACLLSKELPEDRWYCPNCTCDVCGAVVNIMETPSAMATLECSQCQHRYHEKCIKEKATHYEEMTSRTWFCGVDCQEVYLGLRSLVGVMNCVGDGFSSTVLRCNHGDIKFQSAEEIAVVAECNMKLAIALSIMEECFLPMVDLKTGIDMIPHILYNWGSKLPRLNYKGFYTAVLEKNDELISVASIRIHSVKVAEMPLIATRSEHRRRGMCRRLLAAIEEMLKSLKVEMLVLSAIPTLVETWTSVFGFKQLEDTEKWLQNIDLMSFPGTVLLKKNLYDATTKTSATNDEVPTRPSSSNLQGMMKDGNSQEW</sequence>
<dbReference type="GO" id="GO:0008270">
    <property type="term" value="F:zinc ion binding"/>
    <property type="evidence" value="ECO:0007669"/>
    <property type="project" value="UniProtKB-KW"/>
</dbReference>
<dbReference type="Pfam" id="PF00628">
    <property type="entry name" value="PHD"/>
    <property type="match status" value="1"/>
</dbReference>
<dbReference type="GO" id="GO:0016747">
    <property type="term" value="F:acyltransferase activity, transferring groups other than amino-acyl groups"/>
    <property type="evidence" value="ECO:0007669"/>
    <property type="project" value="InterPro"/>
</dbReference>
<dbReference type="InterPro" id="IPR011011">
    <property type="entry name" value="Znf_FYVE_PHD"/>
</dbReference>
<dbReference type="CDD" id="cd04301">
    <property type="entry name" value="NAT_SF"/>
    <property type="match status" value="1"/>
</dbReference>
<dbReference type="PROSITE" id="PS50016">
    <property type="entry name" value="ZF_PHD_2"/>
    <property type="match status" value="1"/>
</dbReference>
<protein>
    <submittedName>
        <fullName evidence="10">PHD-finger</fullName>
    </submittedName>
</protein>
<name>A0A9E7G5A6_9LILI</name>
<organism evidence="10 11">
    <name type="scientific">Musa troglodytarum</name>
    <name type="common">fe'i banana</name>
    <dbReference type="NCBI Taxonomy" id="320322"/>
    <lineage>
        <taxon>Eukaryota</taxon>
        <taxon>Viridiplantae</taxon>
        <taxon>Streptophyta</taxon>
        <taxon>Embryophyta</taxon>
        <taxon>Tracheophyta</taxon>
        <taxon>Spermatophyta</taxon>
        <taxon>Magnoliopsida</taxon>
        <taxon>Liliopsida</taxon>
        <taxon>Zingiberales</taxon>
        <taxon>Musaceae</taxon>
        <taxon>Musa</taxon>
    </lineage>
</organism>
<comment type="subcellular location">
    <subcellularLocation>
        <location evidence="1">Nucleus</location>
    </subcellularLocation>
</comment>
<proteinExistence type="predicted"/>
<evidence type="ECO:0000256" key="4">
    <source>
        <dbReference type="ARBA" id="ARBA00022833"/>
    </source>
</evidence>
<evidence type="ECO:0000259" key="9">
    <source>
        <dbReference type="PROSITE" id="PS51186"/>
    </source>
</evidence>
<evidence type="ECO:0000313" key="11">
    <source>
        <dbReference type="Proteomes" id="UP001055439"/>
    </source>
</evidence>
<gene>
    <name evidence="10" type="ORF">MUK42_21741</name>
</gene>
<feature type="region of interest" description="Disordered" evidence="7">
    <location>
        <begin position="756"/>
        <end position="781"/>
    </location>
</feature>
<reference evidence="10" key="1">
    <citation type="submission" date="2022-05" db="EMBL/GenBank/DDBJ databases">
        <title>The Musa troglodytarum L. genome provides insights into the mechanism of non-climacteric behaviour and enrichment of carotenoids.</title>
        <authorList>
            <person name="Wang J."/>
        </authorList>
    </citation>
    <scope>NUCLEOTIDE SEQUENCE</scope>
    <source>
        <tissue evidence="10">Leaf</tissue>
    </source>
</reference>
<dbReference type="InterPro" id="IPR013083">
    <property type="entry name" value="Znf_RING/FYVE/PHD"/>
</dbReference>
<dbReference type="InterPro" id="IPR016181">
    <property type="entry name" value="Acyl_CoA_acyltransferase"/>
</dbReference>
<dbReference type="GO" id="GO:0005634">
    <property type="term" value="C:nucleus"/>
    <property type="evidence" value="ECO:0007669"/>
    <property type="project" value="UniProtKB-SubCell"/>
</dbReference>
<dbReference type="Gene3D" id="3.30.40.10">
    <property type="entry name" value="Zinc/RING finger domain, C3HC4 (zinc finger)"/>
    <property type="match status" value="2"/>
</dbReference>
<keyword evidence="11" id="KW-1185">Reference proteome</keyword>
<dbReference type="Gene3D" id="3.40.630.30">
    <property type="match status" value="1"/>
</dbReference>
<keyword evidence="2" id="KW-0479">Metal-binding</keyword>
<dbReference type="InterPro" id="IPR019787">
    <property type="entry name" value="Znf_PHD-finger"/>
</dbReference>
<dbReference type="EMBL" id="CP097508">
    <property type="protein sequence ID" value="URE09105.1"/>
    <property type="molecule type" value="Genomic_DNA"/>
</dbReference>
<dbReference type="InterPro" id="IPR056511">
    <property type="entry name" value="IDM1_C"/>
</dbReference>
<dbReference type="Proteomes" id="UP001055439">
    <property type="component" value="Chromosome 6"/>
</dbReference>
<evidence type="ECO:0000256" key="5">
    <source>
        <dbReference type="ARBA" id="ARBA00023242"/>
    </source>
</evidence>
<keyword evidence="3 6" id="KW-0863">Zinc-finger</keyword>
<dbReference type="InterPro" id="IPR000182">
    <property type="entry name" value="GNAT_dom"/>
</dbReference>
<accession>A0A9E7G5A6</accession>
<dbReference type="SUPFAM" id="SSF55729">
    <property type="entry name" value="Acyl-CoA N-acyltransferases (Nat)"/>
    <property type="match status" value="1"/>
</dbReference>